<gene>
    <name evidence="1" type="ORF">SPELUC_LOCUS5563</name>
</gene>
<feature type="non-terminal residue" evidence="1">
    <location>
        <position position="1"/>
    </location>
</feature>
<protein>
    <submittedName>
        <fullName evidence="1">2892_t:CDS:1</fullName>
    </submittedName>
</protein>
<dbReference type="Proteomes" id="UP000789366">
    <property type="component" value="Unassembled WGS sequence"/>
</dbReference>
<organism evidence="1 2">
    <name type="scientific">Cetraspora pellucida</name>
    <dbReference type="NCBI Taxonomy" id="1433469"/>
    <lineage>
        <taxon>Eukaryota</taxon>
        <taxon>Fungi</taxon>
        <taxon>Fungi incertae sedis</taxon>
        <taxon>Mucoromycota</taxon>
        <taxon>Glomeromycotina</taxon>
        <taxon>Glomeromycetes</taxon>
        <taxon>Diversisporales</taxon>
        <taxon>Gigasporaceae</taxon>
        <taxon>Cetraspora</taxon>
    </lineage>
</organism>
<dbReference type="EMBL" id="CAJVPW010005762">
    <property type="protein sequence ID" value="CAG8559959.1"/>
    <property type="molecule type" value="Genomic_DNA"/>
</dbReference>
<sequence>EIKQWLEIGLSAYEYDLVTHLKNEKKLDLEGIKTNLTELRKEYNPISWRDIHSKFTPELRKEWEEKGFTREQVKEWVKGGDDHNLRSQLRLGPEESETGYFVVIEKLREEFNNLEKFDFDYQKAKGWVEKGLNPYDADFAFYLEKKGENFLPEVTLNNLPKLRSFSACKCNIKKLTITNCPELQKLDVAFNSLADLDFLNDLDTKKLTSLNVCRNSFPHQSVQDLFSSSLNKFESLETLDLSTNDILKMEYVVKKVINLTIDANQKKLLILRLKGFVQLERLDCSRNQLTSLGLSDCPNLVELKCDNNKFDDLSFLKFVGKLKRLEIQNNQELSKQNLSILTSLKELRYLNISDCPFEGNLKPLQNLSNLRELYIIDTNISEGLEYLTENCEKLYCNSDYPHKSTKIMEELDKSKEDKNNQTELEKLKSPEQFKKFEYLTGVEYASTATTMVGGVLTLLDFSTTGGVITLVAPAIGAGASQLRSTLYDAKKTEDIETSGKYDHDSNEEIDIEELIKCREKFSNELDKVEEIIEAMKKLEEKEEIKQKLEREKKEEVPTTVITSFPEVINELSEQIKVDEKLKDEIEKKLEKIFPKTKKIVFLLKGEKENQVLVISRIENGEKKVSEVEIIKNPCQKILSGQIREGIKDSQEGAIEKYLEIVEIKLEKEQRGQIREKAQQIVDDEKRAKEIKEELPKKIQERLIRLLAKKLLEKEAKNLQKGETSLQAHQEIPPKK</sequence>
<reference evidence="1" key="1">
    <citation type="submission" date="2021-06" db="EMBL/GenBank/DDBJ databases">
        <authorList>
            <person name="Kallberg Y."/>
            <person name="Tangrot J."/>
            <person name="Rosling A."/>
        </authorList>
    </citation>
    <scope>NUCLEOTIDE SEQUENCE</scope>
    <source>
        <strain evidence="1">28 12/20/2015</strain>
    </source>
</reference>
<proteinExistence type="predicted"/>
<name>A0ACA9LYW8_9GLOM</name>
<comment type="caution">
    <text evidence="1">The sequence shown here is derived from an EMBL/GenBank/DDBJ whole genome shotgun (WGS) entry which is preliminary data.</text>
</comment>
<evidence type="ECO:0000313" key="1">
    <source>
        <dbReference type="EMBL" id="CAG8559959.1"/>
    </source>
</evidence>
<accession>A0ACA9LYW8</accession>
<keyword evidence="2" id="KW-1185">Reference proteome</keyword>
<evidence type="ECO:0000313" key="2">
    <source>
        <dbReference type="Proteomes" id="UP000789366"/>
    </source>
</evidence>